<dbReference type="Proteomes" id="UP000800038">
    <property type="component" value="Unassembled WGS sequence"/>
</dbReference>
<dbReference type="AlphaFoldDB" id="A0A6A5T092"/>
<gene>
    <name evidence="2" type="ORF">EJ02DRAFT_304470</name>
</gene>
<evidence type="ECO:0000256" key="1">
    <source>
        <dbReference type="SAM" id="SignalP"/>
    </source>
</evidence>
<sequence length="64" mass="6690">VALELLLKMIPVVAAQDLDANCSVVYVTVPGPIITVSLVGASPTNPARALPRPVASVLCSREHR</sequence>
<keyword evidence="1" id="KW-0732">Signal</keyword>
<feature type="signal peptide" evidence="1">
    <location>
        <begin position="1"/>
        <end position="15"/>
    </location>
</feature>
<dbReference type="EMBL" id="ML976008">
    <property type="protein sequence ID" value="KAF1945660.1"/>
    <property type="molecule type" value="Genomic_DNA"/>
</dbReference>
<evidence type="ECO:0000313" key="3">
    <source>
        <dbReference type="Proteomes" id="UP000800038"/>
    </source>
</evidence>
<organism evidence="2 3">
    <name type="scientific">Clathrospora elynae</name>
    <dbReference type="NCBI Taxonomy" id="706981"/>
    <lineage>
        <taxon>Eukaryota</taxon>
        <taxon>Fungi</taxon>
        <taxon>Dikarya</taxon>
        <taxon>Ascomycota</taxon>
        <taxon>Pezizomycotina</taxon>
        <taxon>Dothideomycetes</taxon>
        <taxon>Pleosporomycetidae</taxon>
        <taxon>Pleosporales</taxon>
        <taxon>Diademaceae</taxon>
        <taxon>Clathrospora</taxon>
    </lineage>
</organism>
<dbReference type="OrthoDB" id="3799310at2759"/>
<evidence type="ECO:0000313" key="2">
    <source>
        <dbReference type="EMBL" id="KAF1945660.1"/>
    </source>
</evidence>
<keyword evidence="3" id="KW-1185">Reference proteome</keyword>
<proteinExistence type="predicted"/>
<feature type="chain" id="PRO_5025341953" evidence="1">
    <location>
        <begin position="16"/>
        <end position="64"/>
    </location>
</feature>
<accession>A0A6A5T092</accession>
<reference evidence="2" key="1">
    <citation type="journal article" date="2020" name="Stud. Mycol.">
        <title>101 Dothideomycetes genomes: a test case for predicting lifestyles and emergence of pathogens.</title>
        <authorList>
            <person name="Haridas S."/>
            <person name="Albert R."/>
            <person name="Binder M."/>
            <person name="Bloem J."/>
            <person name="Labutti K."/>
            <person name="Salamov A."/>
            <person name="Andreopoulos B."/>
            <person name="Baker S."/>
            <person name="Barry K."/>
            <person name="Bills G."/>
            <person name="Bluhm B."/>
            <person name="Cannon C."/>
            <person name="Castanera R."/>
            <person name="Culley D."/>
            <person name="Daum C."/>
            <person name="Ezra D."/>
            <person name="Gonzalez J."/>
            <person name="Henrissat B."/>
            <person name="Kuo A."/>
            <person name="Liang C."/>
            <person name="Lipzen A."/>
            <person name="Lutzoni F."/>
            <person name="Magnuson J."/>
            <person name="Mondo S."/>
            <person name="Nolan M."/>
            <person name="Ohm R."/>
            <person name="Pangilinan J."/>
            <person name="Park H.-J."/>
            <person name="Ramirez L."/>
            <person name="Alfaro M."/>
            <person name="Sun H."/>
            <person name="Tritt A."/>
            <person name="Yoshinaga Y."/>
            <person name="Zwiers L.-H."/>
            <person name="Turgeon B."/>
            <person name="Goodwin S."/>
            <person name="Spatafora J."/>
            <person name="Crous P."/>
            <person name="Grigoriev I."/>
        </authorList>
    </citation>
    <scope>NUCLEOTIDE SEQUENCE</scope>
    <source>
        <strain evidence="2">CBS 161.51</strain>
    </source>
</reference>
<feature type="non-terminal residue" evidence="2">
    <location>
        <position position="1"/>
    </location>
</feature>
<name>A0A6A5T092_9PLEO</name>
<protein>
    <submittedName>
        <fullName evidence="2">Uncharacterized protein</fullName>
    </submittedName>
</protein>
<feature type="non-terminal residue" evidence="2">
    <location>
        <position position="64"/>
    </location>
</feature>